<feature type="region of interest" description="Disordered" evidence="1">
    <location>
        <begin position="128"/>
        <end position="150"/>
    </location>
</feature>
<sequence>MGERREHPQRLLDRARYERRVVDQELPLVGVLHQRAHRARVRRLRAVVAGRHEQEEAHDDLVLLERLPVDLGVHEHGGQVVGRVLAPLGHERVAALEQDADVALDRGGDVLGLEVLVAGTEQLVHQPRPGDVVLGRDPHERPDDPRDDGLGDVLDEVAGVAALEPVEHAARDRADLVLVLGDPLRREPALEERLEAVVLRRVHPDEHRARQLDGEDRLADRGDAAELGRVGLPVLADRAHVGLRRDGPQALLGRELLDLLGPVHGALRAQLLEQLVGRAVLPELAVEDAEIVERDGFSGHGATIPDTVSTG</sequence>
<gene>
    <name evidence="2" type="ORF">AVDCRST_MAG85-3696</name>
</gene>
<dbReference type="EMBL" id="CADCVT010000415">
    <property type="protein sequence ID" value="CAA9531264.1"/>
    <property type="molecule type" value="Genomic_DNA"/>
</dbReference>
<protein>
    <submittedName>
        <fullName evidence="2">Uncharacterized protein</fullName>
    </submittedName>
</protein>
<organism evidence="2">
    <name type="scientific">uncultured Solirubrobacteraceae bacterium</name>
    <dbReference type="NCBI Taxonomy" id="1162706"/>
    <lineage>
        <taxon>Bacteria</taxon>
        <taxon>Bacillati</taxon>
        <taxon>Actinomycetota</taxon>
        <taxon>Thermoleophilia</taxon>
        <taxon>Solirubrobacterales</taxon>
        <taxon>Solirubrobacteraceae</taxon>
        <taxon>environmental samples</taxon>
    </lineage>
</organism>
<proteinExistence type="predicted"/>
<reference evidence="2" key="1">
    <citation type="submission" date="2020-02" db="EMBL/GenBank/DDBJ databases">
        <authorList>
            <person name="Meier V. D."/>
        </authorList>
    </citation>
    <scope>NUCLEOTIDE SEQUENCE</scope>
    <source>
        <strain evidence="2">AVDCRST_MAG85</strain>
    </source>
</reference>
<accession>A0A6J4TTP2</accession>
<name>A0A6J4TTP2_9ACTN</name>
<evidence type="ECO:0000313" key="2">
    <source>
        <dbReference type="EMBL" id="CAA9531264.1"/>
    </source>
</evidence>
<feature type="compositionally biased region" description="Basic and acidic residues" evidence="1">
    <location>
        <begin position="134"/>
        <end position="149"/>
    </location>
</feature>
<evidence type="ECO:0000256" key="1">
    <source>
        <dbReference type="SAM" id="MobiDB-lite"/>
    </source>
</evidence>
<dbReference type="AlphaFoldDB" id="A0A6J4TTP2"/>